<dbReference type="Proteomes" id="UP000631114">
    <property type="component" value="Unassembled WGS sequence"/>
</dbReference>
<dbReference type="EMBL" id="JADFTS010000009">
    <property type="protein sequence ID" value="KAF9590665.1"/>
    <property type="molecule type" value="Genomic_DNA"/>
</dbReference>
<keyword evidence="3" id="KW-1185">Reference proteome</keyword>
<gene>
    <name evidence="1" type="ORF">IFM89_036150</name>
    <name evidence="2" type="ORF">IFM89_036157</name>
</gene>
<proteinExistence type="predicted"/>
<protein>
    <submittedName>
        <fullName evidence="1">Uncharacterized protein</fullName>
    </submittedName>
</protein>
<dbReference type="OrthoDB" id="1937601at2759"/>
<dbReference type="PANTHER" id="PTHR44083">
    <property type="entry name" value="TOPLESS-RELATED PROTEIN 1-RELATED"/>
    <property type="match status" value="1"/>
</dbReference>
<evidence type="ECO:0000313" key="1">
    <source>
        <dbReference type="EMBL" id="KAF9590658.1"/>
    </source>
</evidence>
<dbReference type="EMBL" id="JADFTS010000009">
    <property type="protein sequence ID" value="KAF9590658.1"/>
    <property type="molecule type" value="Genomic_DNA"/>
</dbReference>
<sequence>MLKRPRTPTNNPSMDYHTADSKLLMKRTRPLGISDDASNLPVAYDIHWPKHAQSLFSSDELPKNVVTSLNQGSVVRSMDFHPVQ</sequence>
<evidence type="ECO:0000313" key="2">
    <source>
        <dbReference type="EMBL" id="KAF9590665.1"/>
    </source>
</evidence>
<comment type="caution">
    <text evidence="1">The sequence shown here is derived from an EMBL/GenBank/DDBJ whole genome shotgun (WGS) entry which is preliminary data.</text>
</comment>
<dbReference type="AlphaFoldDB" id="A0A835H310"/>
<dbReference type="GO" id="GO:0006355">
    <property type="term" value="P:regulation of DNA-templated transcription"/>
    <property type="evidence" value="ECO:0007669"/>
    <property type="project" value="InterPro"/>
</dbReference>
<dbReference type="InterPro" id="IPR027728">
    <property type="entry name" value="Topless_fam"/>
</dbReference>
<dbReference type="PANTHER" id="PTHR44083:SF35">
    <property type="entry name" value="TOPLESS-RELATED PROTEIN 4-LIKE ISOFORM X1"/>
    <property type="match status" value="1"/>
</dbReference>
<name>A0A835H310_9MAGN</name>
<evidence type="ECO:0000313" key="3">
    <source>
        <dbReference type="Proteomes" id="UP000631114"/>
    </source>
</evidence>
<reference evidence="1 3" key="1">
    <citation type="submission" date="2020-10" db="EMBL/GenBank/DDBJ databases">
        <title>The Coptis chinensis genome and diversification of protoberbering-type alkaloids.</title>
        <authorList>
            <person name="Wang B."/>
            <person name="Shu S."/>
            <person name="Song C."/>
            <person name="Liu Y."/>
        </authorList>
    </citation>
    <scope>NUCLEOTIDE SEQUENCE [LARGE SCALE GENOMIC DNA]</scope>
    <source>
        <strain evidence="1">HL-2020</strain>
        <tissue evidence="1">Leaf</tissue>
    </source>
</reference>
<accession>A0A835H310</accession>
<organism evidence="1 3">
    <name type="scientific">Coptis chinensis</name>
    <dbReference type="NCBI Taxonomy" id="261450"/>
    <lineage>
        <taxon>Eukaryota</taxon>
        <taxon>Viridiplantae</taxon>
        <taxon>Streptophyta</taxon>
        <taxon>Embryophyta</taxon>
        <taxon>Tracheophyta</taxon>
        <taxon>Spermatophyta</taxon>
        <taxon>Magnoliopsida</taxon>
        <taxon>Ranunculales</taxon>
        <taxon>Ranunculaceae</taxon>
        <taxon>Coptidoideae</taxon>
        <taxon>Coptis</taxon>
    </lineage>
</organism>